<dbReference type="PIRSF" id="PIRSF014899">
    <property type="entry name" value="UCP014899"/>
    <property type="match status" value="1"/>
</dbReference>
<dbReference type="Pfam" id="PF10021">
    <property type="entry name" value="PARG_cat_microb"/>
    <property type="match status" value="1"/>
</dbReference>
<feature type="domain" description="Microbial-type PARG catalytic" evidence="1">
    <location>
        <begin position="18"/>
        <end position="140"/>
    </location>
</feature>
<dbReference type="PANTHER" id="PTHR35596:SF1">
    <property type="entry name" value="MICROBIAL-TYPE PARG CATALYTIC DOMAIN-CONTAINING PROTEIN"/>
    <property type="match status" value="1"/>
</dbReference>
<proteinExistence type="predicted"/>
<dbReference type="InterPro" id="IPR019261">
    <property type="entry name" value="PARG_cat_microbial"/>
</dbReference>
<dbReference type="NCBIfam" id="TIGR02452">
    <property type="entry name" value="TIGR02452 family protein"/>
    <property type="match status" value="1"/>
</dbReference>
<organism evidence="2 3">
    <name type="scientific">Paractinoplanes bogorensis</name>
    <dbReference type="NCBI Taxonomy" id="1610840"/>
    <lineage>
        <taxon>Bacteria</taxon>
        <taxon>Bacillati</taxon>
        <taxon>Actinomycetota</taxon>
        <taxon>Actinomycetes</taxon>
        <taxon>Micromonosporales</taxon>
        <taxon>Micromonosporaceae</taxon>
        <taxon>Paractinoplanes</taxon>
    </lineage>
</organism>
<reference evidence="2 3" key="1">
    <citation type="submission" date="2021-06" db="EMBL/GenBank/DDBJ databases">
        <title>Actinoplanes lichenicola sp. nov., and Actinoplanes ovalisporus sp. nov., isolated from lichen in Thailand.</title>
        <authorList>
            <person name="Saeng-In P."/>
            <person name="Kanchanasin P."/>
            <person name="Yuki M."/>
            <person name="Kudo T."/>
            <person name="Ohkuma M."/>
            <person name="Phongsopitanun W."/>
            <person name="Tanasupawat S."/>
        </authorList>
    </citation>
    <scope>NUCLEOTIDE SEQUENCE [LARGE SCALE GENOMIC DNA]</scope>
    <source>
        <strain evidence="2 3">NBRC 110975</strain>
    </source>
</reference>
<gene>
    <name evidence="2" type="ORF">KOI35_12340</name>
</gene>
<evidence type="ECO:0000313" key="2">
    <source>
        <dbReference type="EMBL" id="MBU2664283.1"/>
    </source>
</evidence>
<dbReference type="InterPro" id="IPR043472">
    <property type="entry name" value="Macro_dom-like"/>
</dbReference>
<dbReference type="SUPFAM" id="SSF52949">
    <property type="entry name" value="Macro domain-like"/>
    <property type="match status" value="1"/>
</dbReference>
<dbReference type="Proteomes" id="UP001519654">
    <property type="component" value="Unassembled WGS sequence"/>
</dbReference>
<name>A0ABS5YLK3_9ACTN</name>
<dbReference type="RefSeq" id="WP_215786776.1">
    <property type="nucleotide sequence ID" value="NZ_JAHKKG010000004.1"/>
</dbReference>
<accession>A0ABS5YLK3</accession>
<keyword evidence="3" id="KW-1185">Reference proteome</keyword>
<sequence>MRDRLRAIAEETMAVIERGDFGEQIRRAVDGTRLYLPDEALPTPSTADAPARVEVTGETTLAAARRLGGDVAALNFASARSPGGGFLKGAQAQEESLARSSALYPCQRAAGEFYAYHRAHPELLYTDRIIYSPAVPVFRDDNDQLLDFPYAVTFLTAAAPNRAALAREQPALLPQVPAVLERRAARILAVAAAHGHRRLVLGAWGCGVFGNDPALVADVFARALRAAPWFDEVVFAVLDRGDAPIRGAFSRAFAGPRT</sequence>
<evidence type="ECO:0000313" key="3">
    <source>
        <dbReference type="Proteomes" id="UP001519654"/>
    </source>
</evidence>
<dbReference type="InterPro" id="IPR012664">
    <property type="entry name" value="CHP02452"/>
</dbReference>
<dbReference type="EMBL" id="JAHKKG010000004">
    <property type="protein sequence ID" value="MBU2664283.1"/>
    <property type="molecule type" value="Genomic_DNA"/>
</dbReference>
<comment type="caution">
    <text evidence="2">The sequence shown here is derived from an EMBL/GenBank/DDBJ whole genome shotgun (WGS) entry which is preliminary data.</text>
</comment>
<dbReference type="Gene3D" id="3.40.220.10">
    <property type="entry name" value="Leucine Aminopeptidase, subunit E, domain 1"/>
    <property type="match status" value="1"/>
</dbReference>
<dbReference type="PANTHER" id="PTHR35596">
    <property type="entry name" value="DUF2263 DOMAIN-CONTAINING PROTEIN"/>
    <property type="match status" value="1"/>
</dbReference>
<protein>
    <submittedName>
        <fullName evidence="2">TIGR02452 family protein</fullName>
    </submittedName>
</protein>
<evidence type="ECO:0000259" key="1">
    <source>
        <dbReference type="Pfam" id="PF10021"/>
    </source>
</evidence>